<name>A0AAW5YZA0_9LACO</name>
<evidence type="ECO:0000313" key="2">
    <source>
        <dbReference type="Proteomes" id="UP001210502"/>
    </source>
</evidence>
<reference evidence="1" key="1">
    <citation type="submission" date="2023-01" db="EMBL/GenBank/DDBJ databases">
        <title>Sequencing of the bacterial strains from artisanal fermented milk Matsoni.</title>
        <authorList>
            <person name="Rozman V."/>
            <person name="Accetto T."/>
            <person name="Bogovic Matijasic B."/>
        </authorList>
    </citation>
    <scope>NUCLEOTIDE SEQUENCE</scope>
    <source>
        <strain evidence="1">Lbl333</strain>
    </source>
</reference>
<comment type="caution">
    <text evidence="1">The sequence shown here is derived from an EMBL/GenBank/DDBJ whole genome shotgun (WGS) entry which is preliminary data.</text>
</comment>
<evidence type="ECO:0000313" key="1">
    <source>
        <dbReference type="EMBL" id="MDA3768548.1"/>
    </source>
</evidence>
<gene>
    <name evidence="1" type="ORF">PF586_08905</name>
</gene>
<dbReference type="AlphaFoldDB" id="A0AAW5YZA0"/>
<proteinExistence type="predicted"/>
<dbReference type="RefSeq" id="WP_271024887.1">
    <property type="nucleotide sequence ID" value="NZ_JAQIEY010000038.1"/>
</dbReference>
<protein>
    <submittedName>
        <fullName evidence="1">Uncharacterized protein</fullName>
    </submittedName>
</protein>
<dbReference type="Proteomes" id="UP001210502">
    <property type="component" value="Unassembled WGS sequence"/>
</dbReference>
<organism evidence="1 2">
    <name type="scientific">Lactobacillus delbrueckii</name>
    <dbReference type="NCBI Taxonomy" id="1584"/>
    <lineage>
        <taxon>Bacteria</taxon>
        <taxon>Bacillati</taxon>
        <taxon>Bacillota</taxon>
        <taxon>Bacilli</taxon>
        <taxon>Lactobacillales</taxon>
        <taxon>Lactobacillaceae</taxon>
        <taxon>Lactobacillus</taxon>
    </lineage>
</organism>
<dbReference type="EMBL" id="JAQIEY010000038">
    <property type="protein sequence ID" value="MDA3768548.1"/>
    <property type="molecule type" value="Genomic_DNA"/>
</dbReference>
<sequence length="70" mass="7607">MSEGEISQGRQTASWDEALKEATEELIDSYGQALLLLSSGNANEVELKIQIKVDGHPALQLQTKSHAAEK</sequence>
<accession>A0AAW5YZA0</accession>